<keyword evidence="1" id="KW-0812">Transmembrane</keyword>
<evidence type="ECO:0000256" key="1">
    <source>
        <dbReference type="SAM" id="Phobius"/>
    </source>
</evidence>
<feature type="transmembrane region" description="Helical" evidence="1">
    <location>
        <begin position="57"/>
        <end position="75"/>
    </location>
</feature>
<organism evidence="2 3">
    <name type="scientific">Orchesella cincta</name>
    <name type="common">Springtail</name>
    <name type="synonym">Podura cincta</name>
    <dbReference type="NCBI Taxonomy" id="48709"/>
    <lineage>
        <taxon>Eukaryota</taxon>
        <taxon>Metazoa</taxon>
        <taxon>Ecdysozoa</taxon>
        <taxon>Arthropoda</taxon>
        <taxon>Hexapoda</taxon>
        <taxon>Collembola</taxon>
        <taxon>Entomobryomorpha</taxon>
        <taxon>Entomobryoidea</taxon>
        <taxon>Orchesellidae</taxon>
        <taxon>Orchesellinae</taxon>
        <taxon>Orchesella</taxon>
    </lineage>
</organism>
<feature type="transmembrane region" description="Helical" evidence="1">
    <location>
        <begin position="81"/>
        <end position="100"/>
    </location>
</feature>
<accession>A0A1D2M0S7</accession>
<protein>
    <submittedName>
        <fullName evidence="2">Uncharacterized protein</fullName>
    </submittedName>
</protein>
<feature type="transmembrane region" description="Helical" evidence="1">
    <location>
        <begin position="12"/>
        <end position="36"/>
    </location>
</feature>
<dbReference type="Proteomes" id="UP000094527">
    <property type="component" value="Unassembled WGS sequence"/>
</dbReference>
<proteinExistence type="predicted"/>
<reference evidence="2 3" key="1">
    <citation type="journal article" date="2016" name="Genome Biol. Evol.">
        <title>Gene Family Evolution Reflects Adaptation to Soil Environmental Stressors in the Genome of the Collembolan Orchesella cincta.</title>
        <authorList>
            <person name="Faddeeva-Vakhrusheva A."/>
            <person name="Derks M.F."/>
            <person name="Anvar S.Y."/>
            <person name="Agamennone V."/>
            <person name="Suring W."/>
            <person name="Smit S."/>
            <person name="van Straalen N.M."/>
            <person name="Roelofs D."/>
        </authorList>
    </citation>
    <scope>NUCLEOTIDE SEQUENCE [LARGE SCALE GENOMIC DNA]</scope>
    <source>
        <tissue evidence="2">Mixed pool</tissue>
    </source>
</reference>
<name>A0A1D2M0S7_ORCCI</name>
<dbReference type="EMBL" id="LJIJ01008244">
    <property type="protein sequence ID" value="ODM86566.1"/>
    <property type="molecule type" value="Genomic_DNA"/>
</dbReference>
<sequence>MMENFIICTAIIGPFILGIFLVWGAFAVKNGVIWYFGRILDYEGFELAKLDHSVYSLNRCGYFLLDLVFILGVAINKKNNIFSILMGWLKILCLTQWGIITMIPFSKRFRAILGLPARKLEVLWNTRLHRLGCG</sequence>
<evidence type="ECO:0000313" key="3">
    <source>
        <dbReference type="Proteomes" id="UP000094527"/>
    </source>
</evidence>
<evidence type="ECO:0000313" key="2">
    <source>
        <dbReference type="EMBL" id="ODM86566.1"/>
    </source>
</evidence>
<keyword evidence="3" id="KW-1185">Reference proteome</keyword>
<keyword evidence="1" id="KW-1133">Transmembrane helix</keyword>
<gene>
    <name evidence="2" type="ORF">Ocin01_20116</name>
</gene>
<comment type="caution">
    <text evidence="2">The sequence shown here is derived from an EMBL/GenBank/DDBJ whole genome shotgun (WGS) entry which is preliminary data.</text>
</comment>
<keyword evidence="1" id="KW-0472">Membrane</keyword>
<dbReference type="AlphaFoldDB" id="A0A1D2M0S7"/>